<dbReference type="EMBL" id="MCGT01000020">
    <property type="protein sequence ID" value="ORX51647.1"/>
    <property type="molecule type" value="Genomic_DNA"/>
</dbReference>
<accession>A0A1X2GE12</accession>
<dbReference type="OrthoDB" id="6419443at2759"/>
<sequence length="197" mass="22158">MEQLGDKLAKVNIEDKPTEKVARFDKEALRQRWAILGKEPEQVILSAIRKSCFETFARKDFGSTLQKIKASFVDRDYEGIFTETNNLSVYSASYVPGRALCYYKIFTQAPFLKLWAKKTKVYAIGAGSGSELVGLAAAMTRVPGENQQVELLMQDIGSWQDVLTQFEQHTARHWHLTEAQLTCARCPGSINDGHHDG</sequence>
<dbReference type="Proteomes" id="UP000242146">
    <property type="component" value="Unassembled WGS sequence"/>
</dbReference>
<evidence type="ECO:0000313" key="1">
    <source>
        <dbReference type="EMBL" id="ORX51647.1"/>
    </source>
</evidence>
<evidence type="ECO:0000313" key="2">
    <source>
        <dbReference type="Proteomes" id="UP000242146"/>
    </source>
</evidence>
<dbReference type="InterPro" id="IPR021463">
    <property type="entry name" value="Methyltransf_34"/>
</dbReference>
<dbReference type="AlphaFoldDB" id="A0A1X2GE12"/>
<dbReference type="STRING" id="101127.A0A1X2GE12"/>
<reference evidence="1 2" key="1">
    <citation type="submission" date="2016-07" db="EMBL/GenBank/DDBJ databases">
        <title>Pervasive Adenine N6-methylation of Active Genes in Fungi.</title>
        <authorList>
            <consortium name="DOE Joint Genome Institute"/>
            <person name="Mondo S.J."/>
            <person name="Dannebaum R.O."/>
            <person name="Kuo R.C."/>
            <person name="Labutti K."/>
            <person name="Haridas S."/>
            <person name="Kuo A."/>
            <person name="Salamov A."/>
            <person name="Ahrendt S.R."/>
            <person name="Lipzen A."/>
            <person name="Sullivan W."/>
            <person name="Andreopoulos W.B."/>
            <person name="Clum A."/>
            <person name="Lindquist E."/>
            <person name="Daum C."/>
            <person name="Ramamoorthy G.K."/>
            <person name="Gryganskyi A."/>
            <person name="Culley D."/>
            <person name="Magnuson J.K."/>
            <person name="James T.Y."/>
            <person name="O'Malley M.A."/>
            <person name="Stajich J.E."/>
            <person name="Spatafora J.W."/>
            <person name="Visel A."/>
            <person name="Grigoriev I.V."/>
        </authorList>
    </citation>
    <scope>NUCLEOTIDE SEQUENCE [LARGE SCALE GENOMIC DNA]</scope>
    <source>
        <strain evidence="1 2">NRRL 3301</strain>
    </source>
</reference>
<dbReference type="Pfam" id="PF11312">
    <property type="entry name" value="Methyltransf_34"/>
    <property type="match status" value="1"/>
</dbReference>
<proteinExistence type="predicted"/>
<comment type="caution">
    <text evidence="1">The sequence shown here is derived from an EMBL/GenBank/DDBJ whole genome shotgun (WGS) entry which is preliminary data.</text>
</comment>
<keyword evidence="2" id="KW-1185">Reference proteome</keyword>
<protein>
    <submittedName>
        <fullName evidence="1">Uncharacterized protein</fullName>
    </submittedName>
</protein>
<name>A0A1X2GE12_9FUNG</name>
<organism evidence="1 2">
    <name type="scientific">Hesseltinella vesiculosa</name>
    <dbReference type="NCBI Taxonomy" id="101127"/>
    <lineage>
        <taxon>Eukaryota</taxon>
        <taxon>Fungi</taxon>
        <taxon>Fungi incertae sedis</taxon>
        <taxon>Mucoromycota</taxon>
        <taxon>Mucoromycotina</taxon>
        <taxon>Mucoromycetes</taxon>
        <taxon>Mucorales</taxon>
        <taxon>Cunninghamellaceae</taxon>
        <taxon>Hesseltinella</taxon>
    </lineage>
</organism>
<gene>
    <name evidence="1" type="ORF">DM01DRAFT_1363439</name>
</gene>